<feature type="transmembrane region" description="Helical" evidence="1">
    <location>
        <begin position="47"/>
        <end position="69"/>
    </location>
</feature>
<keyword evidence="3" id="KW-1185">Reference proteome</keyword>
<gene>
    <name evidence="2" type="ORF">GPUH_LOCUS23319</name>
</gene>
<organism evidence="4">
    <name type="scientific">Gongylonema pulchrum</name>
    <dbReference type="NCBI Taxonomy" id="637853"/>
    <lineage>
        <taxon>Eukaryota</taxon>
        <taxon>Metazoa</taxon>
        <taxon>Ecdysozoa</taxon>
        <taxon>Nematoda</taxon>
        <taxon>Chromadorea</taxon>
        <taxon>Rhabditida</taxon>
        <taxon>Spirurina</taxon>
        <taxon>Spiruromorpha</taxon>
        <taxon>Spiruroidea</taxon>
        <taxon>Gongylonematidae</taxon>
        <taxon>Gongylonema</taxon>
    </lineage>
</organism>
<keyword evidence="1" id="KW-0472">Membrane</keyword>
<sequence length="89" mass="10203">MRTISLLCTQLPSGYVDNNERCRAQNNETGRNWNTFAWRVLSQTIKLGFQVCTIMMVTLSLVIDVVVVVDDDDDNVDDGNRLFVYRLTD</sequence>
<dbReference type="AlphaFoldDB" id="A0A183EQS8"/>
<dbReference type="OrthoDB" id="422827at2759"/>
<reference evidence="2 3" key="2">
    <citation type="submission" date="2018-11" db="EMBL/GenBank/DDBJ databases">
        <authorList>
            <consortium name="Pathogen Informatics"/>
        </authorList>
    </citation>
    <scope>NUCLEOTIDE SEQUENCE [LARGE SCALE GENOMIC DNA]</scope>
</reference>
<evidence type="ECO:0000313" key="2">
    <source>
        <dbReference type="EMBL" id="VDN41301.1"/>
    </source>
</evidence>
<evidence type="ECO:0000313" key="3">
    <source>
        <dbReference type="Proteomes" id="UP000271098"/>
    </source>
</evidence>
<name>A0A183EQS8_9BILA</name>
<dbReference type="Proteomes" id="UP000271098">
    <property type="component" value="Unassembled WGS sequence"/>
</dbReference>
<protein>
    <submittedName>
        <fullName evidence="4">Secreted protein</fullName>
    </submittedName>
</protein>
<dbReference type="WBParaSite" id="GPUH_0002334901-mRNA-1">
    <property type="protein sequence ID" value="GPUH_0002334901-mRNA-1"/>
    <property type="gene ID" value="GPUH_0002334901"/>
</dbReference>
<reference evidence="4" key="1">
    <citation type="submission" date="2016-06" db="UniProtKB">
        <authorList>
            <consortium name="WormBaseParasite"/>
        </authorList>
    </citation>
    <scope>IDENTIFICATION</scope>
</reference>
<dbReference type="EMBL" id="UYRT01097474">
    <property type="protein sequence ID" value="VDN41301.1"/>
    <property type="molecule type" value="Genomic_DNA"/>
</dbReference>
<evidence type="ECO:0000256" key="1">
    <source>
        <dbReference type="SAM" id="Phobius"/>
    </source>
</evidence>
<proteinExistence type="predicted"/>
<evidence type="ECO:0000313" key="4">
    <source>
        <dbReference type="WBParaSite" id="GPUH_0002334901-mRNA-1"/>
    </source>
</evidence>
<keyword evidence="1" id="KW-1133">Transmembrane helix</keyword>
<keyword evidence="1" id="KW-0812">Transmembrane</keyword>
<accession>A0A183EQS8</accession>